<evidence type="ECO:0000259" key="6">
    <source>
        <dbReference type="Pfam" id="PF07298"/>
    </source>
</evidence>
<gene>
    <name evidence="7" type="ORF">ACFSMZ_04995</name>
</gene>
<comment type="caution">
    <text evidence="7">The sequence shown here is derived from an EMBL/GenBank/DDBJ whole genome shotgun (WGS) entry which is preliminary data.</text>
</comment>
<comment type="subcellular location">
    <subcellularLocation>
        <location evidence="1">Membrane</location>
        <topology evidence="1">Multi-pass membrane protein</topology>
    </subcellularLocation>
</comment>
<accession>A0ABW5DDE0</accession>
<evidence type="ECO:0000256" key="4">
    <source>
        <dbReference type="ARBA" id="ARBA00023136"/>
    </source>
</evidence>
<evidence type="ECO:0000256" key="2">
    <source>
        <dbReference type="ARBA" id="ARBA00022692"/>
    </source>
</evidence>
<evidence type="ECO:0000256" key="1">
    <source>
        <dbReference type="ARBA" id="ARBA00004141"/>
    </source>
</evidence>
<dbReference type="EMBL" id="JBHUIR010000019">
    <property type="protein sequence ID" value="MFD2259117.1"/>
    <property type="molecule type" value="Genomic_DNA"/>
</dbReference>
<evidence type="ECO:0000313" key="8">
    <source>
        <dbReference type="Proteomes" id="UP001597373"/>
    </source>
</evidence>
<evidence type="ECO:0000256" key="3">
    <source>
        <dbReference type="ARBA" id="ARBA00022989"/>
    </source>
</evidence>
<keyword evidence="2 5" id="KW-0812">Transmembrane</keyword>
<feature type="transmembrane region" description="Helical" evidence="5">
    <location>
        <begin position="37"/>
        <end position="59"/>
    </location>
</feature>
<keyword evidence="4 5" id="KW-0472">Membrane</keyword>
<protein>
    <submittedName>
        <fullName evidence="7">NnrU family protein</fullName>
    </submittedName>
</protein>
<keyword evidence="3 5" id="KW-1133">Transmembrane helix</keyword>
<feature type="transmembrane region" description="Helical" evidence="5">
    <location>
        <begin position="161"/>
        <end position="179"/>
    </location>
</feature>
<proteinExistence type="predicted"/>
<keyword evidence="8" id="KW-1185">Reference proteome</keyword>
<feature type="transmembrane region" description="Helical" evidence="5">
    <location>
        <begin position="71"/>
        <end position="90"/>
    </location>
</feature>
<dbReference type="Proteomes" id="UP001597373">
    <property type="component" value="Unassembled WGS sequence"/>
</dbReference>
<feature type="transmembrane region" description="Helical" evidence="5">
    <location>
        <begin position="110"/>
        <end position="141"/>
    </location>
</feature>
<name>A0ABW5DDE0_9HYPH</name>
<organism evidence="7 8">
    <name type="scientific">Chelativorans composti</name>
    <dbReference type="NCBI Taxonomy" id="768533"/>
    <lineage>
        <taxon>Bacteria</taxon>
        <taxon>Pseudomonadati</taxon>
        <taxon>Pseudomonadota</taxon>
        <taxon>Alphaproteobacteria</taxon>
        <taxon>Hyphomicrobiales</taxon>
        <taxon>Phyllobacteriaceae</taxon>
        <taxon>Chelativorans</taxon>
    </lineage>
</organism>
<sequence length="189" mass="20580">MTLLILGLVLFLGIHSTRIVASGFRDRVIAEKGEKFWKVTYTVVALAGLVLIVWGYARARYDAVIVYDPPVGMRHLALLLMLPVFPLFAASHNNGFIKAKLQHPMLIGTILWGVAHLVANGTLADVVLFGGVLVWAIVDLISSFSRGPVTLRGEPVLRKDISAVVAGLVIYAVLVLWLHEFLFGVSPIG</sequence>
<feature type="domain" description="NnrU" evidence="6">
    <location>
        <begin position="3"/>
        <end position="187"/>
    </location>
</feature>
<dbReference type="Pfam" id="PF07298">
    <property type="entry name" value="NnrU"/>
    <property type="match status" value="1"/>
</dbReference>
<evidence type="ECO:0000256" key="5">
    <source>
        <dbReference type="SAM" id="Phobius"/>
    </source>
</evidence>
<dbReference type="InterPro" id="IPR009915">
    <property type="entry name" value="NnrU_dom"/>
</dbReference>
<dbReference type="RefSeq" id="WP_345097999.1">
    <property type="nucleotide sequence ID" value="NZ_BAABGS010000010.1"/>
</dbReference>
<evidence type="ECO:0000313" key="7">
    <source>
        <dbReference type="EMBL" id="MFD2259117.1"/>
    </source>
</evidence>
<reference evidence="8" key="1">
    <citation type="journal article" date="2019" name="Int. J. Syst. Evol. Microbiol.">
        <title>The Global Catalogue of Microorganisms (GCM) 10K type strain sequencing project: providing services to taxonomists for standard genome sequencing and annotation.</title>
        <authorList>
            <consortium name="The Broad Institute Genomics Platform"/>
            <consortium name="The Broad Institute Genome Sequencing Center for Infectious Disease"/>
            <person name="Wu L."/>
            <person name="Ma J."/>
        </authorList>
    </citation>
    <scope>NUCLEOTIDE SEQUENCE [LARGE SCALE GENOMIC DNA]</scope>
    <source>
        <strain evidence="8">KCTC 23707</strain>
    </source>
</reference>